<proteinExistence type="predicted"/>
<dbReference type="EMBL" id="HBGF01010829">
    <property type="protein sequence ID" value="CAD9100956.1"/>
    <property type="molecule type" value="Transcribed_RNA"/>
</dbReference>
<accession>A0A7S1LDD0</accession>
<evidence type="ECO:0000313" key="1">
    <source>
        <dbReference type="EMBL" id="CAD9100956.1"/>
    </source>
</evidence>
<sequence>MHPTTPTRPPVKATSNTLVAARPLAAVDCHAGQDVKVFHVERCSSPPAAVVRLLRVSCPPNTIFSPVHCRTCRSHASLALVCGTALRGFVTFAIPLFFSANHIFASLNHPPTARARPLLVCSSCG</sequence>
<dbReference type="AlphaFoldDB" id="A0A7S1LDD0"/>
<name>A0A7S1LDD0_NEODS</name>
<protein>
    <submittedName>
        <fullName evidence="1">Uncharacterized protein</fullName>
    </submittedName>
</protein>
<gene>
    <name evidence="1" type="ORF">NDES1114_LOCUS7200</name>
</gene>
<organism evidence="1">
    <name type="scientific">Neobodo designis</name>
    <name type="common">Flagellated protozoan</name>
    <name type="synonym">Bodo designis</name>
    <dbReference type="NCBI Taxonomy" id="312471"/>
    <lineage>
        <taxon>Eukaryota</taxon>
        <taxon>Discoba</taxon>
        <taxon>Euglenozoa</taxon>
        <taxon>Kinetoplastea</taxon>
        <taxon>Metakinetoplastina</taxon>
        <taxon>Neobodonida</taxon>
        <taxon>Neobodo</taxon>
    </lineage>
</organism>
<reference evidence="1" key="1">
    <citation type="submission" date="2021-01" db="EMBL/GenBank/DDBJ databases">
        <authorList>
            <person name="Corre E."/>
            <person name="Pelletier E."/>
            <person name="Niang G."/>
            <person name="Scheremetjew M."/>
            <person name="Finn R."/>
            <person name="Kale V."/>
            <person name="Holt S."/>
            <person name="Cochrane G."/>
            <person name="Meng A."/>
            <person name="Brown T."/>
            <person name="Cohen L."/>
        </authorList>
    </citation>
    <scope>NUCLEOTIDE SEQUENCE</scope>
    <source>
        <strain evidence="1">CCAP 1951/1</strain>
    </source>
</reference>